<dbReference type="GO" id="GO:0009733">
    <property type="term" value="P:response to auxin"/>
    <property type="evidence" value="ECO:0007669"/>
    <property type="project" value="InterPro"/>
</dbReference>
<keyword evidence="3" id="KW-1185">Reference proteome</keyword>
<gene>
    <name evidence="2" type="ORF">Cni_G28101</name>
</gene>
<dbReference type="Pfam" id="PF02519">
    <property type="entry name" value="Auxin_inducible"/>
    <property type="match status" value="1"/>
</dbReference>
<evidence type="ECO:0000256" key="1">
    <source>
        <dbReference type="ARBA" id="ARBA00006974"/>
    </source>
</evidence>
<protein>
    <submittedName>
        <fullName evidence="2">Uncharacterized protein</fullName>
    </submittedName>
</protein>
<dbReference type="PANTHER" id="PTHR31374">
    <property type="entry name" value="AUXIN-INDUCED PROTEIN-LIKE-RELATED"/>
    <property type="match status" value="1"/>
</dbReference>
<dbReference type="AlphaFoldDB" id="A0AAQ3QS03"/>
<reference evidence="2 3" key="1">
    <citation type="submission" date="2023-10" db="EMBL/GenBank/DDBJ databases">
        <title>Chromosome-scale genome assembly provides insights into flower coloration mechanisms of Canna indica.</title>
        <authorList>
            <person name="Li C."/>
        </authorList>
    </citation>
    <scope>NUCLEOTIDE SEQUENCE [LARGE SCALE GENOMIC DNA]</scope>
    <source>
        <tissue evidence="2">Flower</tissue>
    </source>
</reference>
<dbReference type="PANTHER" id="PTHR31374:SF168">
    <property type="entry name" value="OS02G0445600 PROTEIN"/>
    <property type="match status" value="1"/>
</dbReference>
<name>A0AAQ3QS03_9LILI</name>
<dbReference type="Proteomes" id="UP001327560">
    <property type="component" value="Chromosome 9"/>
</dbReference>
<sequence length="83" mass="9702">MTIYFHTWPLALLSRERAQGELRRLRRGEPKPLLSCPSPSYLDRPEFQRLLRQAEEEFGFKHHMGLTIPCDEVAFCSLTSALR</sequence>
<dbReference type="InterPro" id="IPR003676">
    <property type="entry name" value="SAUR_fam"/>
</dbReference>
<comment type="similarity">
    <text evidence="1">Belongs to the ARG7 family.</text>
</comment>
<evidence type="ECO:0000313" key="2">
    <source>
        <dbReference type="EMBL" id="WOL19303.1"/>
    </source>
</evidence>
<accession>A0AAQ3QS03</accession>
<dbReference type="EMBL" id="CP136898">
    <property type="protein sequence ID" value="WOL19303.1"/>
    <property type="molecule type" value="Genomic_DNA"/>
</dbReference>
<evidence type="ECO:0000313" key="3">
    <source>
        <dbReference type="Proteomes" id="UP001327560"/>
    </source>
</evidence>
<proteinExistence type="inferred from homology"/>
<organism evidence="2 3">
    <name type="scientific">Canna indica</name>
    <name type="common">Indian-shot</name>
    <dbReference type="NCBI Taxonomy" id="4628"/>
    <lineage>
        <taxon>Eukaryota</taxon>
        <taxon>Viridiplantae</taxon>
        <taxon>Streptophyta</taxon>
        <taxon>Embryophyta</taxon>
        <taxon>Tracheophyta</taxon>
        <taxon>Spermatophyta</taxon>
        <taxon>Magnoliopsida</taxon>
        <taxon>Liliopsida</taxon>
        <taxon>Zingiberales</taxon>
        <taxon>Cannaceae</taxon>
        <taxon>Canna</taxon>
    </lineage>
</organism>